<dbReference type="GO" id="GO:0005886">
    <property type="term" value="C:plasma membrane"/>
    <property type="evidence" value="ECO:0007669"/>
    <property type="project" value="UniProtKB-SubCell"/>
</dbReference>
<feature type="domain" description="ABC transmembrane type-1" evidence="12">
    <location>
        <begin position="26"/>
        <end position="311"/>
    </location>
</feature>
<dbReference type="SUPFAM" id="SSF52540">
    <property type="entry name" value="P-loop containing nucleoside triphosphate hydrolases"/>
    <property type="match status" value="1"/>
</dbReference>
<dbReference type="AlphaFoldDB" id="A0A841C350"/>
<dbReference type="InterPro" id="IPR011527">
    <property type="entry name" value="ABC1_TM_dom"/>
</dbReference>
<comment type="similarity">
    <text evidence="9">Belongs to the ABC transporter superfamily. Lipid exporter (TC 3.A.1.106) family.</text>
</comment>
<evidence type="ECO:0000259" key="12">
    <source>
        <dbReference type="PROSITE" id="PS50929"/>
    </source>
</evidence>
<feature type="transmembrane region" description="Helical" evidence="10">
    <location>
        <begin position="145"/>
        <end position="164"/>
    </location>
</feature>
<keyword evidence="6" id="KW-0067">ATP-binding</keyword>
<evidence type="ECO:0000256" key="3">
    <source>
        <dbReference type="ARBA" id="ARBA00022475"/>
    </source>
</evidence>
<evidence type="ECO:0000256" key="7">
    <source>
        <dbReference type="ARBA" id="ARBA00022989"/>
    </source>
</evidence>
<dbReference type="PROSITE" id="PS50893">
    <property type="entry name" value="ABC_TRANSPORTER_2"/>
    <property type="match status" value="1"/>
</dbReference>
<dbReference type="Gene3D" id="1.20.1560.10">
    <property type="entry name" value="ABC transporter type 1, transmembrane domain"/>
    <property type="match status" value="1"/>
</dbReference>
<dbReference type="CDD" id="cd07346">
    <property type="entry name" value="ABC_6TM_exporters"/>
    <property type="match status" value="1"/>
</dbReference>
<dbReference type="SUPFAM" id="SSF90123">
    <property type="entry name" value="ABC transporter transmembrane region"/>
    <property type="match status" value="1"/>
</dbReference>
<evidence type="ECO:0000256" key="2">
    <source>
        <dbReference type="ARBA" id="ARBA00022448"/>
    </source>
</evidence>
<evidence type="ECO:0000256" key="6">
    <source>
        <dbReference type="ARBA" id="ARBA00022840"/>
    </source>
</evidence>
<dbReference type="InterPro" id="IPR039421">
    <property type="entry name" value="Type_1_exporter"/>
</dbReference>
<keyword evidence="7 10" id="KW-1133">Transmembrane helix</keyword>
<accession>A0A841C350</accession>
<dbReference type="GO" id="GO:0140359">
    <property type="term" value="F:ABC-type transporter activity"/>
    <property type="evidence" value="ECO:0007669"/>
    <property type="project" value="InterPro"/>
</dbReference>
<feature type="domain" description="ABC transporter" evidence="11">
    <location>
        <begin position="345"/>
        <end position="579"/>
    </location>
</feature>
<keyword evidence="5" id="KW-0547">Nucleotide-binding</keyword>
<dbReference type="InterPro" id="IPR027417">
    <property type="entry name" value="P-loop_NTPase"/>
</dbReference>
<protein>
    <submittedName>
        <fullName evidence="13">ABC-type multidrug transport system fused ATPase/permease subunit</fullName>
    </submittedName>
</protein>
<keyword evidence="2" id="KW-0813">Transport</keyword>
<dbReference type="InterPro" id="IPR003439">
    <property type="entry name" value="ABC_transporter-like_ATP-bd"/>
</dbReference>
<dbReference type="Gene3D" id="3.40.50.300">
    <property type="entry name" value="P-loop containing nucleotide triphosphate hydrolases"/>
    <property type="match status" value="1"/>
</dbReference>
<dbReference type="Pfam" id="PF00005">
    <property type="entry name" value="ABC_tran"/>
    <property type="match status" value="1"/>
</dbReference>
<dbReference type="PANTHER" id="PTHR24221:SF654">
    <property type="entry name" value="ATP-BINDING CASSETTE SUB-FAMILY B MEMBER 6"/>
    <property type="match status" value="1"/>
</dbReference>
<dbReference type="GO" id="GO:0005524">
    <property type="term" value="F:ATP binding"/>
    <property type="evidence" value="ECO:0007669"/>
    <property type="project" value="UniProtKB-KW"/>
</dbReference>
<reference evidence="13 14" key="1">
    <citation type="submission" date="2020-08" db="EMBL/GenBank/DDBJ databases">
        <title>Sequencing the genomes of 1000 actinobacteria strains.</title>
        <authorList>
            <person name="Klenk H.-P."/>
        </authorList>
    </citation>
    <scope>NUCLEOTIDE SEQUENCE [LARGE SCALE GENOMIC DNA]</scope>
    <source>
        <strain evidence="13 14">DSM 45362</strain>
    </source>
</reference>
<evidence type="ECO:0000259" key="11">
    <source>
        <dbReference type="PROSITE" id="PS50893"/>
    </source>
</evidence>
<keyword evidence="3" id="KW-1003">Cell membrane</keyword>
<gene>
    <name evidence="13" type="ORF">F4553_006997</name>
</gene>
<evidence type="ECO:0000256" key="9">
    <source>
        <dbReference type="ARBA" id="ARBA00061644"/>
    </source>
</evidence>
<dbReference type="GO" id="GO:0016887">
    <property type="term" value="F:ATP hydrolysis activity"/>
    <property type="evidence" value="ECO:0007669"/>
    <property type="project" value="InterPro"/>
</dbReference>
<dbReference type="Proteomes" id="UP000587527">
    <property type="component" value="Unassembled WGS sequence"/>
</dbReference>
<keyword evidence="8 10" id="KW-0472">Membrane</keyword>
<dbReference type="EMBL" id="JACHMN010000003">
    <property type="protein sequence ID" value="MBB5873563.1"/>
    <property type="molecule type" value="Genomic_DNA"/>
</dbReference>
<comment type="caution">
    <text evidence="13">The sequence shown here is derived from an EMBL/GenBank/DDBJ whole genome shotgun (WGS) entry which is preliminary data.</text>
</comment>
<evidence type="ECO:0000256" key="10">
    <source>
        <dbReference type="SAM" id="Phobius"/>
    </source>
</evidence>
<feature type="transmembrane region" description="Helical" evidence="10">
    <location>
        <begin position="170"/>
        <end position="191"/>
    </location>
</feature>
<dbReference type="PANTHER" id="PTHR24221">
    <property type="entry name" value="ATP-BINDING CASSETTE SUB-FAMILY B"/>
    <property type="match status" value="1"/>
</dbReference>
<proteinExistence type="inferred from homology"/>
<dbReference type="InterPro" id="IPR036640">
    <property type="entry name" value="ABC1_TM_sf"/>
</dbReference>
<keyword evidence="14" id="KW-1185">Reference proteome</keyword>
<sequence>MRGDGGMWHTLRRAMRLSPELYQGLAVTLLLAIGMTAGRAAAPVAVQQGIDQGLRGPTGPDFGVVAVIGSVALAVLVFSMICGYAMMLRLFRVSETALATVRVKVFRHIHDLSILRVESQQRGALVSRATSDVDQITTFLQWNGVVLFICVGQTLVTGAVMVAYSWQLTLVVLAVFAPVVWVVRACMRNLAAAYGAVRERSAEMLGVIAESVVGAEVIRSYNAADRTVDRLDRAVDAHRLAGQRASRLTVTAYSVGELAAGVALAATAVIGVLLGVAGRMTVGEIAAFLFLVAQFALPAQVAGEMLNGLQNAVAGWRRVLDILDVAPDVTEPADPLDLPPGPMAVRLRGVGFRYPQSTGEVLHGIDLDIAAGSRVAVVGQTGAGKTTIAKLVTRLVDPTQGQVLLGGVPLERVRLRSLRERVVLVPQEGFLFRGTLAENIGFGRPLGEDDVTAILAELGLADWAAGLPDGVNTVVGERGEGLSVGERQFVAVARAHATGADLLILDEATSAVDPASEVRLRTAMDLLSRDRTTVTIAHRLATARSADEVIVIDDGRVVQRGSHDDLVAVAGSPYAALHAAWLTSEGALR</sequence>
<feature type="transmembrane region" description="Helical" evidence="10">
    <location>
        <begin position="250"/>
        <end position="274"/>
    </location>
</feature>
<evidence type="ECO:0000256" key="8">
    <source>
        <dbReference type="ARBA" id="ARBA00023136"/>
    </source>
</evidence>
<feature type="transmembrane region" description="Helical" evidence="10">
    <location>
        <begin position="62"/>
        <end position="86"/>
    </location>
</feature>
<dbReference type="GO" id="GO:0034040">
    <property type="term" value="F:ATPase-coupled lipid transmembrane transporter activity"/>
    <property type="evidence" value="ECO:0007669"/>
    <property type="project" value="TreeGrafter"/>
</dbReference>
<organism evidence="13 14">
    <name type="scientific">Allocatelliglobosispora scoriae</name>
    <dbReference type="NCBI Taxonomy" id="643052"/>
    <lineage>
        <taxon>Bacteria</taxon>
        <taxon>Bacillati</taxon>
        <taxon>Actinomycetota</taxon>
        <taxon>Actinomycetes</taxon>
        <taxon>Micromonosporales</taxon>
        <taxon>Micromonosporaceae</taxon>
        <taxon>Allocatelliglobosispora</taxon>
    </lineage>
</organism>
<keyword evidence="4 10" id="KW-0812">Transmembrane</keyword>
<feature type="transmembrane region" description="Helical" evidence="10">
    <location>
        <begin position="21"/>
        <end position="42"/>
    </location>
</feature>
<evidence type="ECO:0000313" key="14">
    <source>
        <dbReference type="Proteomes" id="UP000587527"/>
    </source>
</evidence>
<dbReference type="PROSITE" id="PS50929">
    <property type="entry name" value="ABC_TM1F"/>
    <property type="match status" value="1"/>
</dbReference>
<evidence type="ECO:0000256" key="1">
    <source>
        <dbReference type="ARBA" id="ARBA00004651"/>
    </source>
</evidence>
<dbReference type="SMART" id="SM00382">
    <property type="entry name" value="AAA"/>
    <property type="match status" value="1"/>
</dbReference>
<evidence type="ECO:0000313" key="13">
    <source>
        <dbReference type="EMBL" id="MBB5873563.1"/>
    </source>
</evidence>
<dbReference type="Pfam" id="PF00664">
    <property type="entry name" value="ABC_membrane"/>
    <property type="match status" value="1"/>
</dbReference>
<dbReference type="FunFam" id="3.40.50.300:FF:000299">
    <property type="entry name" value="ABC transporter ATP-binding protein/permease"/>
    <property type="match status" value="1"/>
</dbReference>
<dbReference type="InterPro" id="IPR003593">
    <property type="entry name" value="AAA+_ATPase"/>
</dbReference>
<name>A0A841C350_9ACTN</name>
<comment type="subcellular location">
    <subcellularLocation>
        <location evidence="1">Cell membrane</location>
        <topology evidence="1">Multi-pass membrane protein</topology>
    </subcellularLocation>
</comment>
<evidence type="ECO:0000256" key="5">
    <source>
        <dbReference type="ARBA" id="ARBA00022741"/>
    </source>
</evidence>
<evidence type="ECO:0000256" key="4">
    <source>
        <dbReference type="ARBA" id="ARBA00022692"/>
    </source>
</evidence>